<protein>
    <submittedName>
        <fullName evidence="2">Uncharacterized protein</fullName>
    </submittedName>
</protein>
<dbReference type="EMBL" id="CP074402">
    <property type="protein sequence ID" value="QVJ00825.1"/>
    <property type="molecule type" value="Genomic_DNA"/>
</dbReference>
<organism evidence="2 3">
    <name type="scientific">Nocardiopsis eucommiae</name>
    <dbReference type="NCBI Taxonomy" id="2831970"/>
    <lineage>
        <taxon>Bacteria</taxon>
        <taxon>Bacillati</taxon>
        <taxon>Actinomycetota</taxon>
        <taxon>Actinomycetes</taxon>
        <taxon>Streptosporangiales</taxon>
        <taxon>Nocardiopsidaceae</taxon>
        <taxon>Nocardiopsis</taxon>
    </lineage>
</organism>
<reference evidence="2" key="1">
    <citation type="submission" date="2021-05" db="EMBL/GenBank/DDBJ databases">
        <authorList>
            <person name="Kaiqin L."/>
            <person name="Jian G."/>
        </authorList>
    </citation>
    <scope>NUCLEOTIDE SEQUENCE</scope>
    <source>
        <strain evidence="2">HDS5</strain>
    </source>
</reference>
<gene>
    <name evidence="2" type="ORF">KGD82_20545</name>
</gene>
<feature type="transmembrane region" description="Helical" evidence="1">
    <location>
        <begin position="75"/>
        <end position="93"/>
    </location>
</feature>
<keyword evidence="3" id="KW-1185">Reference proteome</keyword>
<accession>A0A975L873</accession>
<evidence type="ECO:0000313" key="3">
    <source>
        <dbReference type="Proteomes" id="UP000682416"/>
    </source>
</evidence>
<dbReference type="RefSeq" id="WP_431868657.1">
    <property type="nucleotide sequence ID" value="NZ_CBDRIY010000006.1"/>
</dbReference>
<evidence type="ECO:0000256" key="1">
    <source>
        <dbReference type="SAM" id="Phobius"/>
    </source>
</evidence>
<keyword evidence="1" id="KW-1133">Transmembrane helix</keyword>
<feature type="transmembrane region" description="Helical" evidence="1">
    <location>
        <begin position="12"/>
        <end position="34"/>
    </location>
</feature>
<keyword evidence="1" id="KW-0812">Transmembrane</keyword>
<dbReference type="KEGG" id="nec:KGD82_20545"/>
<proteinExistence type="predicted"/>
<sequence length="123" mass="12781">MSGHTSTWRWGTLVVPLVAVVVLCFLCALCYPGAGASGEAGSRVAAEWSAASDSAEDPGFSHACPTPDERGLLTAQPMLALGAALVLCVPVPPRVGRSPRRTRGDPAGPHGHRLLTLLCVQRV</sequence>
<evidence type="ECO:0000313" key="2">
    <source>
        <dbReference type="EMBL" id="QVJ00825.1"/>
    </source>
</evidence>
<name>A0A975L873_9ACTN</name>
<keyword evidence="1" id="KW-0472">Membrane</keyword>
<dbReference type="AlphaFoldDB" id="A0A975L873"/>
<dbReference type="Proteomes" id="UP000682416">
    <property type="component" value="Chromosome"/>
</dbReference>